<dbReference type="AlphaFoldDB" id="Q23QB8"/>
<accession>Q23QB8</accession>
<gene>
    <name evidence="1" type="ORF">TTHERM_00581700</name>
</gene>
<dbReference type="Proteomes" id="UP000009168">
    <property type="component" value="Unassembled WGS sequence"/>
</dbReference>
<organism evidence="1 2">
    <name type="scientific">Tetrahymena thermophila (strain SB210)</name>
    <dbReference type="NCBI Taxonomy" id="312017"/>
    <lineage>
        <taxon>Eukaryota</taxon>
        <taxon>Sar</taxon>
        <taxon>Alveolata</taxon>
        <taxon>Ciliophora</taxon>
        <taxon>Intramacronucleata</taxon>
        <taxon>Oligohymenophorea</taxon>
        <taxon>Hymenostomatida</taxon>
        <taxon>Tetrahymenina</taxon>
        <taxon>Tetrahymenidae</taxon>
        <taxon>Tetrahymena</taxon>
    </lineage>
</organism>
<sequence length="76" mass="8835">MVGKQQQTDDSSMQLANKFIGQKEQLQLFKIIQKQKLSLNGMARKNSIKSLIKKAKSNKFVIKPRQKTDQHMIYLD</sequence>
<dbReference type="InParanoid" id="Q23QB8"/>
<dbReference type="HOGENOM" id="CLU_2660027_0_0_1"/>
<dbReference type="EMBL" id="GG662649">
    <property type="protein sequence ID" value="EAR98666.1"/>
    <property type="molecule type" value="Genomic_DNA"/>
</dbReference>
<protein>
    <submittedName>
        <fullName evidence="1">Uncharacterized protein</fullName>
    </submittedName>
</protein>
<name>Q23QB8_TETTS</name>
<evidence type="ECO:0000313" key="2">
    <source>
        <dbReference type="Proteomes" id="UP000009168"/>
    </source>
</evidence>
<dbReference type="GeneID" id="7836255"/>
<keyword evidence="2" id="KW-1185">Reference proteome</keyword>
<reference evidence="2" key="1">
    <citation type="journal article" date="2006" name="PLoS Biol.">
        <title>Macronuclear genome sequence of the ciliate Tetrahymena thermophila, a model eukaryote.</title>
        <authorList>
            <person name="Eisen J.A."/>
            <person name="Coyne R.S."/>
            <person name="Wu M."/>
            <person name="Wu D."/>
            <person name="Thiagarajan M."/>
            <person name="Wortman J.R."/>
            <person name="Badger J.H."/>
            <person name="Ren Q."/>
            <person name="Amedeo P."/>
            <person name="Jones K.M."/>
            <person name="Tallon L.J."/>
            <person name="Delcher A.L."/>
            <person name="Salzberg S.L."/>
            <person name="Silva J.C."/>
            <person name="Haas B.J."/>
            <person name="Majoros W.H."/>
            <person name="Farzad M."/>
            <person name="Carlton J.M."/>
            <person name="Smith R.K. Jr."/>
            <person name="Garg J."/>
            <person name="Pearlman R.E."/>
            <person name="Karrer K.M."/>
            <person name="Sun L."/>
            <person name="Manning G."/>
            <person name="Elde N.C."/>
            <person name="Turkewitz A.P."/>
            <person name="Asai D.J."/>
            <person name="Wilkes D.E."/>
            <person name="Wang Y."/>
            <person name="Cai H."/>
            <person name="Collins K."/>
            <person name="Stewart B.A."/>
            <person name="Lee S.R."/>
            <person name="Wilamowska K."/>
            <person name="Weinberg Z."/>
            <person name="Ruzzo W.L."/>
            <person name="Wloga D."/>
            <person name="Gaertig J."/>
            <person name="Frankel J."/>
            <person name="Tsao C.-C."/>
            <person name="Gorovsky M.A."/>
            <person name="Keeling P.J."/>
            <person name="Waller R.F."/>
            <person name="Patron N.J."/>
            <person name="Cherry J.M."/>
            <person name="Stover N.A."/>
            <person name="Krieger C.J."/>
            <person name="del Toro C."/>
            <person name="Ryder H.F."/>
            <person name="Williamson S.C."/>
            <person name="Barbeau R.A."/>
            <person name="Hamilton E.P."/>
            <person name="Orias E."/>
        </authorList>
    </citation>
    <scope>NUCLEOTIDE SEQUENCE [LARGE SCALE GENOMIC DNA]</scope>
    <source>
        <strain evidence="2">SB210</strain>
    </source>
</reference>
<evidence type="ECO:0000313" key="1">
    <source>
        <dbReference type="EMBL" id="EAR98666.1"/>
    </source>
</evidence>
<dbReference type="KEGG" id="tet:TTHERM_00581700"/>
<dbReference type="RefSeq" id="XP_001018911.1">
    <property type="nucleotide sequence ID" value="XM_001018911.1"/>
</dbReference>
<proteinExistence type="predicted"/>